<dbReference type="EMBL" id="CAUJNA010003309">
    <property type="protein sequence ID" value="CAJ1398749.1"/>
    <property type="molecule type" value="Genomic_DNA"/>
</dbReference>
<keyword evidence="5" id="KW-0735">Signal-anchor</keyword>
<name>A0AA36NAG8_9DINO</name>
<dbReference type="Pfam" id="PF02434">
    <property type="entry name" value="Fringe"/>
    <property type="match status" value="1"/>
</dbReference>
<dbReference type="Proteomes" id="UP001178507">
    <property type="component" value="Unassembled WGS sequence"/>
</dbReference>
<evidence type="ECO:0000256" key="8">
    <source>
        <dbReference type="SAM" id="MobiDB-lite"/>
    </source>
</evidence>
<feature type="domain" description="Fringe-like glycosyltransferase" evidence="10">
    <location>
        <begin position="94"/>
        <end position="337"/>
    </location>
</feature>
<evidence type="ECO:0000256" key="6">
    <source>
        <dbReference type="ARBA" id="ARBA00022989"/>
    </source>
</evidence>
<evidence type="ECO:0000313" key="11">
    <source>
        <dbReference type="EMBL" id="CAJ1398749.1"/>
    </source>
</evidence>
<comment type="caution">
    <text evidence="11">The sequence shown here is derived from an EMBL/GenBank/DDBJ whole genome shotgun (WGS) entry which is preliminary data.</text>
</comment>
<evidence type="ECO:0000256" key="3">
    <source>
        <dbReference type="ARBA" id="ARBA00022679"/>
    </source>
</evidence>
<dbReference type="InterPro" id="IPR003378">
    <property type="entry name" value="Fringe-like_glycosylTrfase"/>
</dbReference>
<dbReference type="Gene3D" id="3.90.550.50">
    <property type="match status" value="1"/>
</dbReference>
<keyword evidence="12" id="KW-1185">Reference proteome</keyword>
<dbReference type="GO" id="GO:0016757">
    <property type="term" value="F:glycosyltransferase activity"/>
    <property type="evidence" value="ECO:0007669"/>
    <property type="project" value="UniProtKB-KW"/>
</dbReference>
<evidence type="ECO:0000256" key="4">
    <source>
        <dbReference type="ARBA" id="ARBA00022692"/>
    </source>
</evidence>
<sequence>MASPDEEAPRDFLAVDSQARPSPSQPSQSLSARGARRVWISLGFLIVVVGTLSAMAWEEIPSYLSLKMRVSPESPMQIRPELQDPQHELGHPKRMLFVVHSDSNFYSSRVKWVMETWGKDLTNETLIIIGDSVPKDDLGGIIRATGCPSHSHNRGLDCKVSQDLIQADVAMQQDPSLAWAFIVDDDAYVRTDALSSFLLPKDGKGKHGKGVALGIFGCGTTDPECGGLLCGGGGLVMSREAVRITVAGPEGRGPKAFAREVAENFKKCGQWGDIAVSKAIRQRGVQLTPMQGLHGWRLAKSCFDVAMQEKEPSFMFHYQKNEQSLQMLHRIFTGKGDVAKYDPRKCVKFRKKSFCMDRGGLRPWDDEISRPKCSRRLQQIVQESIVVENARRLQDVDRPGVTNELNWLEACATCASMHFFSFRPCSAF</sequence>
<evidence type="ECO:0000256" key="2">
    <source>
        <dbReference type="ARBA" id="ARBA00022676"/>
    </source>
</evidence>
<proteinExistence type="predicted"/>
<evidence type="ECO:0000256" key="7">
    <source>
        <dbReference type="ARBA" id="ARBA00023136"/>
    </source>
</evidence>
<protein>
    <recommendedName>
        <fullName evidence="10">Fringe-like glycosyltransferase domain-containing protein</fullName>
    </recommendedName>
</protein>
<evidence type="ECO:0000259" key="10">
    <source>
        <dbReference type="Pfam" id="PF02434"/>
    </source>
</evidence>
<feature type="region of interest" description="Disordered" evidence="8">
    <location>
        <begin position="1"/>
        <end position="30"/>
    </location>
</feature>
<feature type="transmembrane region" description="Helical" evidence="9">
    <location>
        <begin position="38"/>
        <end position="57"/>
    </location>
</feature>
<keyword evidence="6 9" id="KW-1133">Transmembrane helix</keyword>
<dbReference type="GO" id="GO:0016020">
    <property type="term" value="C:membrane"/>
    <property type="evidence" value="ECO:0007669"/>
    <property type="project" value="UniProtKB-SubCell"/>
</dbReference>
<reference evidence="11" key="1">
    <citation type="submission" date="2023-08" db="EMBL/GenBank/DDBJ databases">
        <authorList>
            <person name="Chen Y."/>
            <person name="Shah S."/>
            <person name="Dougan E. K."/>
            <person name="Thang M."/>
            <person name="Chan C."/>
        </authorList>
    </citation>
    <scope>NUCLEOTIDE SEQUENCE</scope>
</reference>
<dbReference type="AlphaFoldDB" id="A0AA36NAG8"/>
<organism evidence="11 12">
    <name type="scientific">Effrenium voratum</name>
    <dbReference type="NCBI Taxonomy" id="2562239"/>
    <lineage>
        <taxon>Eukaryota</taxon>
        <taxon>Sar</taxon>
        <taxon>Alveolata</taxon>
        <taxon>Dinophyceae</taxon>
        <taxon>Suessiales</taxon>
        <taxon>Symbiodiniaceae</taxon>
        <taxon>Effrenium</taxon>
    </lineage>
</organism>
<keyword evidence="4 9" id="KW-0812">Transmembrane</keyword>
<accession>A0AA36NAG8</accession>
<evidence type="ECO:0000256" key="1">
    <source>
        <dbReference type="ARBA" id="ARBA00004606"/>
    </source>
</evidence>
<comment type="subcellular location">
    <subcellularLocation>
        <location evidence="1">Membrane</location>
        <topology evidence="1">Single-pass type II membrane protein</topology>
    </subcellularLocation>
</comment>
<feature type="compositionally biased region" description="Low complexity" evidence="8">
    <location>
        <begin position="17"/>
        <end position="30"/>
    </location>
</feature>
<keyword evidence="7 9" id="KW-0472">Membrane</keyword>
<evidence type="ECO:0000256" key="9">
    <source>
        <dbReference type="SAM" id="Phobius"/>
    </source>
</evidence>
<keyword evidence="3" id="KW-0808">Transferase</keyword>
<gene>
    <name evidence="11" type="ORF">EVOR1521_LOCUS22448</name>
</gene>
<keyword evidence="2" id="KW-0328">Glycosyltransferase</keyword>
<evidence type="ECO:0000256" key="5">
    <source>
        <dbReference type="ARBA" id="ARBA00022968"/>
    </source>
</evidence>
<evidence type="ECO:0000313" key="12">
    <source>
        <dbReference type="Proteomes" id="UP001178507"/>
    </source>
</evidence>